<name>A0A917E9W9_9SPHN</name>
<reference evidence="1" key="2">
    <citation type="submission" date="2020-09" db="EMBL/GenBank/DDBJ databases">
        <authorList>
            <person name="Sun Q."/>
            <person name="Zhou Y."/>
        </authorList>
    </citation>
    <scope>NUCLEOTIDE SEQUENCE</scope>
    <source>
        <strain evidence="1">CGMCC 1.15519</strain>
    </source>
</reference>
<dbReference type="EMBL" id="BMJM01000006">
    <property type="protein sequence ID" value="GGE13325.1"/>
    <property type="molecule type" value="Genomic_DNA"/>
</dbReference>
<evidence type="ECO:0000313" key="1">
    <source>
        <dbReference type="EMBL" id="GGE13325.1"/>
    </source>
</evidence>
<reference evidence="1" key="1">
    <citation type="journal article" date="2014" name="Int. J. Syst. Evol. Microbiol.">
        <title>Complete genome sequence of Corynebacterium casei LMG S-19264T (=DSM 44701T), isolated from a smear-ripened cheese.</title>
        <authorList>
            <consortium name="US DOE Joint Genome Institute (JGI-PGF)"/>
            <person name="Walter F."/>
            <person name="Albersmeier A."/>
            <person name="Kalinowski J."/>
            <person name="Ruckert C."/>
        </authorList>
    </citation>
    <scope>NUCLEOTIDE SEQUENCE</scope>
    <source>
        <strain evidence="1">CGMCC 1.15519</strain>
    </source>
</reference>
<evidence type="ECO:0000313" key="2">
    <source>
        <dbReference type="Proteomes" id="UP000635071"/>
    </source>
</evidence>
<gene>
    <name evidence="1" type="ORF">GCM10011529_19610</name>
</gene>
<dbReference type="Proteomes" id="UP000635071">
    <property type="component" value="Unassembled WGS sequence"/>
</dbReference>
<accession>A0A917E9W9</accession>
<protein>
    <submittedName>
        <fullName evidence="1">Uncharacterized protein</fullName>
    </submittedName>
</protein>
<comment type="caution">
    <text evidence="1">The sequence shown here is derived from an EMBL/GenBank/DDBJ whole genome shotgun (WGS) entry which is preliminary data.</text>
</comment>
<dbReference type="RefSeq" id="WP_188762778.1">
    <property type="nucleotide sequence ID" value="NZ_BMJM01000006.1"/>
</dbReference>
<keyword evidence="2" id="KW-1185">Reference proteome</keyword>
<sequence length="121" mass="12787">MVWTSLFGIVTLVFLARALGFTKMPVIADAAEARRIVADALHDFTGEDTALASDRRGALVAAADGRVALVRPFGDRWVVRVVNGAAATVKDGRLRLQPAEAMFPAADLDLGPAAASWAARL</sequence>
<organism evidence="1 2">
    <name type="scientific">Sandarakinorhabdus glacialis</name>
    <dbReference type="NCBI Taxonomy" id="1614636"/>
    <lineage>
        <taxon>Bacteria</taxon>
        <taxon>Pseudomonadati</taxon>
        <taxon>Pseudomonadota</taxon>
        <taxon>Alphaproteobacteria</taxon>
        <taxon>Sphingomonadales</taxon>
        <taxon>Sphingosinicellaceae</taxon>
        <taxon>Sandarakinorhabdus</taxon>
    </lineage>
</organism>
<dbReference type="AlphaFoldDB" id="A0A917E9W9"/>
<proteinExistence type="predicted"/>